<evidence type="ECO:0000313" key="2">
    <source>
        <dbReference type="EMBL" id="KAK5966502.1"/>
    </source>
</evidence>
<dbReference type="AlphaFoldDB" id="A0AAN8EUX9"/>
<protein>
    <submittedName>
        <fullName evidence="2">EF-hand domain-containing protein</fullName>
    </submittedName>
</protein>
<dbReference type="GO" id="GO:0005509">
    <property type="term" value="F:calcium ion binding"/>
    <property type="evidence" value="ECO:0007669"/>
    <property type="project" value="InterPro"/>
</dbReference>
<proteinExistence type="predicted"/>
<dbReference type="PROSITE" id="PS50222">
    <property type="entry name" value="EF_HAND_2"/>
    <property type="match status" value="1"/>
</dbReference>
<feature type="domain" description="EF-hand" evidence="1">
    <location>
        <begin position="16"/>
        <end position="51"/>
    </location>
</feature>
<dbReference type="InterPro" id="IPR002048">
    <property type="entry name" value="EF_hand_dom"/>
</dbReference>
<evidence type="ECO:0000313" key="3">
    <source>
        <dbReference type="Proteomes" id="UP001331761"/>
    </source>
</evidence>
<evidence type="ECO:0000259" key="1">
    <source>
        <dbReference type="PROSITE" id="PS50222"/>
    </source>
</evidence>
<comment type="caution">
    <text evidence="2">The sequence shown here is derived from an EMBL/GenBank/DDBJ whole genome shotgun (WGS) entry which is preliminary data.</text>
</comment>
<dbReference type="SUPFAM" id="SSF47473">
    <property type="entry name" value="EF-hand"/>
    <property type="match status" value="1"/>
</dbReference>
<dbReference type="EMBL" id="WIXE01023454">
    <property type="protein sequence ID" value="KAK5966502.1"/>
    <property type="molecule type" value="Genomic_DNA"/>
</dbReference>
<dbReference type="Proteomes" id="UP001331761">
    <property type="component" value="Unassembled WGS sequence"/>
</dbReference>
<organism evidence="2 3">
    <name type="scientific">Trichostrongylus colubriformis</name>
    <name type="common">Black scour worm</name>
    <dbReference type="NCBI Taxonomy" id="6319"/>
    <lineage>
        <taxon>Eukaryota</taxon>
        <taxon>Metazoa</taxon>
        <taxon>Ecdysozoa</taxon>
        <taxon>Nematoda</taxon>
        <taxon>Chromadorea</taxon>
        <taxon>Rhabditida</taxon>
        <taxon>Rhabditina</taxon>
        <taxon>Rhabditomorpha</taxon>
        <taxon>Strongyloidea</taxon>
        <taxon>Trichostrongylidae</taxon>
        <taxon>Trichostrongylus</taxon>
    </lineage>
</organism>
<sequence>MQDHEIILDSSSEESIVGEQAKKLFEICDKDEKGYIDKNDLNGLSEFVSLYDIQEIQKKVDESQEKQISREQFTQIIRELVSSQNNNFESSSE</sequence>
<dbReference type="InterPro" id="IPR011992">
    <property type="entry name" value="EF-hand-dom_pair"/>
</dbReference>
<feature type="non-terminal residue" evidence="2">
    <location>
        <position position="93"/>
    </location>
</feature>
<accession>A0AAN8EUX9</accession>
<gene>
    <name evidence="2" type="ORF">GCK32_018404</name>
</gene>
<name>A0AAN8EUX9_TRICO</name>
<reference evidence="2 3" key="1">
    <citation type="submission" date="2019-10" db="EMBL/GenBank/DDBJ databases">
        <title>Assembly and Annotation for the nematode Trichostrongylus colubriformis.</title>
        <authorList>
            <person name="Martin J."/>
        </authorList>
    </citation>
    <scope>NUCLEOTIDE SEQUENCE [LARGE SCALE GENOMIC DNA]</scope>
    <source>
        <strain evidence="2">G859</strain>
        <tissue evidence="2">Whole worm</tissue>
    </source>
</reference>
<dbReference type="Gene3D" id="1.10.238.10">
    <property type="entry name" value="EF-hand"/>
    <property type="match status" value="1"/>
</dbReference>
<keyword evidence="3" id="KW-1185">Reference proteome</keyword>